<dbReference type="EMBL" id="WTUW01000002">
    <property type="protein sequence ID" value="MZR31622.1"/>
    <property type="molecule type" value="Genomic_DNA"/>
</dbReference>
<accession>A0A6L8WAY6</accession>
<dbReference type="RefSeq" id="WP_161316110.1">
    <property type="nucleotide sequence ID" value="NZ_WTUW01000002.1"/>
</dbReference>
<gene>
    <name evidence="2" type="ORF">GQE98_13355</name>
</gene>
<sequence>MRYLLRYLPSITSFRHDRHRDSRNDNFSTFNQIIRKNYLDHRQIKSLFNFGIIETMLRQQADSDPILINNLKSTDYFTPMLTYSAFLKSYIDSNTSGHLISIGGGPRGTMQFNAEVDFLKEHKKDFDELSSLGAHYNMLTTVIERQGPESIAGGVAWTESFGAAMMNTGAEGEITSRLIKYIEKNQDSIEKELKENPVAFATFKRARRADRIFQAPLNRALVTRRIIGRELLEHFNDQVETANNLDIGYAVQILSDTTVKGIDISTPLKPIVVFDEDGRINGMSADIVRMNIGTITHCATEDEEVQKLTYWGPMFGSPRVENSQESKSDPTFAPTDQTPERNTGLETNKQNQGVTAFLKEKGLTDENNKLKSNATLLVGGSGLSLYDQLLALQDSMGLFETVDESEWDSHPLGYKVSEAAIEKYVRNRKGDIPPIVVISRNPGKWIAPRHSHGPWWRQTLGDEETPSRPLAGSSKVQHALFLHGDGGHVFDTWKTIMDGAIAAYCGVHPRDLQTKKDTYSLLQEQYERNIQRARKINDYSDDLSATRTLEGASRQAYLAGILGFGMELGPGPVLKDEDSLAEMAPLTAYGRLGYLMHRAQFRAISNPATFQPTEKHARLQRKMLNNAGEMMNHVTSSPIEVHSLIQMLIAAKLAVYLPVDYRNIKNKNSKLVIEGSAIDKIKKAPYLDRVGGADTLKGRQFDAFIVSAIFYGKPDVIPIADVQLSEMSNVKVNVGSKPLTFKNIQSMFQDTIEPSEAPPSGHKAMVAEIEKRTIAASSKLGTQLAKIESQKDSIFNIFIPNSGFSVYPHRRLAMKVDGQTKLTSIELNALLGKGVSLGDAVQYTGDTTFDPVSKALRMKADIFATDVNNRESITNLVKSQAYYRFALEHLRAAKIENPQAELDRFYAIQNLNSHSLVDIIEIGSEIKIDPAQLEYNEEVRKFEPYYNVGRLGAAYISAITEITEGDAEQYLSLYIAGREIFQDMSVSFDNFEETISSKALPKDVNPAIIRHMKETLGESYDFAPRKASDYFSAFVDYPEHIHKLAYQWAEKVAKKKLRSDQGRPSNSFDFPDPEDLMDRGLDLF</sequence>
<feature type="region of interest" description="Disordered" evidence="1">
    <location>
        <begin position="316"/>
        <end position="353"/>
    </location>
</feature>
<dbReference type="AlphaFoldDB" id="A0A6L8WAY6"/>
<comment type="caution">
    <text evidence="2">The sequence shown here is derived from an EMBL/GenBank/DDBJ whole genome shotgun (WGS) entry which is preliminary data.</text>
</comment>
<dbReference type="Proteomes" id="UP000476030">
    <property type="component" value="Unassembled WGS sequence"/>
</dbReference>
<name>A0A6L8WAY6_9PROT</name>
<keyword evidence="3" id="KW-1185">Reference proteome</keyword>
<protein>
    <submittedName>
        <fullName evidence="2">Uncharacterized protein</fullName>
    </submittedName>
</protein>
<evidence type="ECO:0000256" key="1">
    <source>
        <dbReference type="SAM" id="MobiDB-lite"/>
    </source>
</evidence>
<proteinExistence type="predicted"/>
<evidence type="ECO:0000313" key="3">
    <source>
        <dbReference type="Proteomes" id="UP000476030"/>
    </source>
</evidence>
<evidence type="ECO:0000313" key="2">
    <source>
        <dbReference type="EMBL" id="MZR31622.1"/>
    </source>
</evidence>
<organism evidence="2 3">
    <name type="scientific">Sneathiella litorea</name>
    <dbReference type="NCBI Taxonomy" id="2606216"/>
    <lineage>
        <taxon>Bacteria</taxon>
        <taxon>Pseudomonadati</taxon>
        <taxon>Pseudomonadota</taxon>
        <taxon>Alphaproteobacteria</taxon>
        <taxon>Sneathiellales</taxon>
        <taxon>Sneathiellaceae</taxon>
        <taxon>Sneathiella</taxon>
    </lineage>
</organism>
<reference evidence="2 3" key="1">
    <citation type="submission" date="2019-12" db="EMBL/GenBank/DDBJ databases">
        <title>Snethiella sp. nov. sp. isolated from sea sand.</title>
        <authorList>
            <person name="Kim J."/>
            <person name="Jeong S.E."/>
            <person name="Jung H.S."/>
            <person name="Jeon C.O."/>
        </authorList>
    </citation>
    <scope>NUCLEOTIDE SEQUENCE [LARGE SCALE GENOMIC DNA]</scope>
    <source>
        <strain evidence="2 3">DP05</strain>
    </source>
</reference>
<feature type="compositionally biased region" description="Polar residues" evidence="1">
    <location>
        <begin position="334"/>
        <end position="353"/>
    </location>
</feature>